<dbReference type="InterPro" id="IPR051258">
    <property type="entry name" value="Diverse_Substrate_Transporter"/>
</dbReference>
<evidence type="ECO:0000259" key="7">
    <source>
        <dbReference type="Pfam" id="PF00892"/>
    </source>
</evidence>
<dbReference type="eggNOG" id="COG0697">
    <property type="taxonomic scope" value="Bacteria"/>
</dbReference>
<feature type="domain" description="EamA" evidence="7">
    <location>
        <begin position="15"/>
        <end position="139"/>
    </location>
</feature>
<dbReference type="Proteomes" id="UP000009336">
    <property type="component" value="Unassembled WGS sequence"/>
</dbReference>
<protein>
    <recommendedName>
        <fullName evidence="7">EamA domain-containing protein</fullName>
    </recommendedName>
</protein>
<accession>K8WZY5</accession>
<dbReference type="PANTHER" id="PTHR42920:SF5">
    <property type="entry name" value="EAMA DOMAIN-CONTAINING PROTEIN"/>
    <property type="match status" value="1"/>
</dbReference>
<keyword evidence="5 6" id="KW-0472">Membrane</keyword>
<feature type="transmembrane region" description="Helical" evidence="6">
    <location>
        <begin position="208"/>
        <end position="227"/>
    </location>
</feature>
<dbReference type="EMBL" id="AKKL01000016">
    <property type="protein sequence ID" value="EKT62932.1"/>
    <property type="molecule type" value="Genomic_DNA"/>
</dbReference>
<dbReference type="HOGENOM" id="CLU_033863_15_3_6"/>
<dbReference type="RefSeq" id="WP_008911158.1">
    <property type="nucleotide sequence ID" value="NZ_KB233222.1"/>
</dbReference>
<feature type="transmembrane region" description="Helical" evidence="6">
    <location>
        <begin position="36"/>
        <end position="56"/>
    </location>
</feature>
<reference evidence="8 9" key="1">
    <citation type="journal article" date="2012" name="BMC Genomics">
        <title>Comparative genomics of bacteria in the genus Providencia isolated from wild Drosophila melanogaster.</title>
        <authorList>
            <person name="Galac M.R."/>
            <person name="Lazzaro B.P."/>
        </authorList>
    </citation>
    <scope>NUCLEOTIDE SEQUENCE [LARGE SCALE GENOMIC DNA]</scope>
    <source>
        <strain evidence="8 9">DSM 19968</strain>
    </source>
</reference>
<dbReference type="InterPro" id="IPR000620">
    <property type="entry name" value="EamA_dom"/>
</dbReference>
<name>K8WZY5_9GAMM</name>
<dbReference type="Pfam" id="PF00892">
    <property type="entry name" value="EamA"/>
    <property type="match status" value="2"/>
</dbReference>
<evidence type="ECO:0000256" key="3">
    <source>
        <dbReference type="ARBA" id="ARBA00022692"/>
    </source>
</evidence>
<evidence type="ECO:0000256" key="2">
    <source>
        <dbReference type="ARBA" id="ARBA00022475"/>
    </source>
</evidence>
<feature type="transmembrane region" description="Helical" evidence="6">
    <location>
        <begin position="151"/>
        <end position="171"/>
    </location>
</feature>
<proteinExistence type="predicted"/>
<gene>
    <name evidence="8" type="ORF">OOA_05631</name>
</gene>
<feature type="transmembrane region" description="Helical" evidence="6">
    <location>
        <begin position="264"/>
        <end position="282"/>
    </location>
</feature>
<feature type="transmembrane region" description="Helical" evidence="6">
    <location>
        <begin position="125"/>
        <end position="145"/>
    </location>
</feature>
<feature type="transmembrane region" description="Helical" evidence="6">
    <location>
        <begin position="94"/>
        <end position="116"/>
    </location>
</feature>
<keyword evidence="9" id="KW-1185">Reference proteome</keyword>
<feature type="transmembrane region" description="Helical" evidence="6">
    <location>
        <begin position="183"/>
        <end position="202"/>
    </location>
</feature>
<evidence type="ECO:0000256" key="6">
    <source>
        <dbReference type="SAM" id="Phobius"/>
    </source>
</evidence>
<evidence type="ECO:0000256" key="5">
    <source>
        <dbReference type="ARBA" id="ARBA00023136"/>
    </source>
</evidence>
<feature type="transmembrane region" description="Helical" evidence="6">
    <location>
        <begin position="68"/>
        <end position="88"/>
    </location>
</feature>
<evidence type="ECO:0000256" key="1">
    <source>
        <dbReference type="ARBA" id="ARBA00004651"/>
    </source>
</evidence>
<comment type="caution">
    <text evidence="8">The sequence shown here is derived from an EMBL/GenBank/DDBJ whole genome shotgun (WGS) entry which is preliminary data.</text>
</comment>
<dbReference type="GO" id="GO:0005886">
    <property type="term" value="C:plasma membrane"/>
    <property type="evidence" value="ECO:0007669"/>
    <property type="project" value="UniProtKB-SubCell"/>
</dbReference>
<comment type="subcellular location">
    <subcellularLocation>
        <location evidence="1">Cell membrane</location>
        <topology evidence="1">Multi-pass membrane protein</topology>
    </subcellularLocation>
</comment>
<keyword evidence="3 6" id="KW-0812">Transmembrane</keyword>
<dbReference type="OrthoDB" id="9150437at2"/>
<evidence type="ECO:0000313" key="8">
    <source>
        <dbReference type="EMBL" id="EKT62932.1"/>
    </source>
</evidence>
<feature type="domain" description="EamA" evidence="7">
    <location>
        <begin position="151"/>
        <end position="280"/>
    </location>
</feature>
<dbReference type="SUPFAM" id="SSF103481">
    <property type="entry name" value="Multidrug resistance efflux transporter EmrE"/>
    <property type="match status" value="2"/>
</dbReference>
<dbReference type="STRING" id="1141662.OOA_05631"/>
<evidence type="ECO:0000313" key="9">
    <source>
        <dbReference type="Proteomes" id="UP000009336"/>
    </source>
</evidence>
<dbReference type="PATRIC" id="fig|1141662.3.peg.1143"/>
<keyword evidence="4 6" id="KW-1133">Transmembrane helix</keyword>
<feature type="transmembrane region" description="Helical" evidence="6">
    <location>
        <begin position="239"/>
        <end position="258"/>
    </location>
</feature>
<keyword evidence="2" id="KW-1003">Cell membrane</keyword>
<dbReference type="PANTHER" id="PTHR42920">
    <property type="entry name" value="OS03G0707200 PROTEIN-RELATED"/>
    <property type="match status" value="1"/>
</dbReference>
<dbReference type="InterPro" id="IPR037185">
    <property type="entry name" value="EmrE-like"/>
</dbReference>
<evidence type="ECO:0000256" key="4">
    <source>
        <dbReference type="ARBA" id="ARBA00022989"/>
    </source>
</evidence>
<dbReference type="AlphaFoldDB" id="K8WZY5"/>
<sequence length="284" mass="30658">MFTIQFRSSAGVQICTMLFGLSAVLAKDLSFPVTGIVTGRALWASITLFIIVLILRSSQWNQLAWRDWFHLSVNGVLLAGHWVCFFIGVEKGGVAIGTLGFACFPVFVTLLGKLLFGAPISSRSVIAMLLVVIGLFVISPTALFSQEDGTALLWALAAGLSYAIIILYNSYAKTAALSIQSSLIQCLACALVTLPWGYQAIIDSFNESFWHLMFIGVMCTGLAYSLLTFALRHINPNKAAIIISLEPVWAILFATLWFSTLPSIQTLIGGGLIVTAVALSAIEK</sequence>
<organism evidence="8 9">
    <name type="scientific">Providencia burhodogranariea DSM 19968</name>
    <dbReference type="NCBI Taxonomy" id="1141662"/>
    <lineage>
        <taxon>Bacteria</taxon>
        <taxon>Pseudomonadati</taxon>
        <taxon>Pseudomonadota</taxon>
        <taxon>Gammaproteobacteria</taxon>
        <taxon>Enterobacterales</taxon>
        <taxon>Morganellaceae</taxon>
        <taxon>Providencia</taxon>
    </lineage>
</organism>
<dbReference type="Gene3D" id="1.10.3730.20">
    <property type="match status" value="1"/>
</dbReference>